<accession>A0A1J7GPH6</accession>
<dbReference type="InterPro" id="IPR055378">
    <property type="entry name" value="GH3_C"/>
</dbReference>
<evidence type="ECO:0000313" key="6">
    <source>
        <dbReference type="EMBL" id="OIW02324.1"/>
    </source>
</evidence>
<dbReference type="KEGG" id="lang:109359450"/>
<evidence type="ECO:0000256" key="1">
    <source>
        <dbReference type="ARBA" id="ARBA00008068"/>
    </source>
</evidence>
<evidence type="ECO:0000256" key="3">
    <source>
        <dbReference type="SAM" id="Coils"/>
    </source>
</evidence>
<dbReference type="OrthoDB" id="10004661at2759"/>
<evidence type="ECO:0000256" key="2">
    <source>
        <dbReference type="ARBA" id="ARBA00022598"/>
    </source>
</evidence>
<feature type="domain" description="GH3 C-terminal" evidence="5">
    <location>
        <begin position="438"/>
        <end position="550"/>
    </location>
</feature>
<dbReference type="EMBL" id="CM007371">
    <property type="protein sequence ID" value="OIW02324.1"/>
    <property type="molecule type" value="Genomic_DNA"/>
</dbReference>
<dbReference type="InterPro" id="IPR055377">
    <property type="entry name" value="GH3_M"/>
</dbReference>
<sequence length="574" mass="63769">MLENLEEYTEKLIEEFEAISKDAERVQKETLRSILEENASAEYLQSLGLNGKTDPESFKAIIPLVTHDDLEPYIKRIFDGDNSPILTGKPIPAITLSSGTTKGKSKYVPWNETFLDSGVQILHTAFAIRDRELPIKNGKCLSIVYLSAQSQTKGGLKLGTIASHVIGNKRYTEAMAAIKSEMCSPQEVISAPDFQQAMYCHLLCGLIFRDQIQLLEALFIHSIVQAFRTFEQVWEELCNDIREGVLNSRITIPSVRAAMSKILKPDPEKANLIHKICTGLNNWYGVIQELFPNAKYLLAIATGSMEAYLPSVRHYAGELPVVTNDYGASEGWVGTNLHPTVPAEFASYTVFPNCGYYEFIPLSEDAIACVDPKPVGLTEVKVGEEYEIVMTTRTGLYRYKLGDVVKVTGFYNSTPELKFIRRSGTLLSINIDKNTENDLRLAVVAASKVLAEEKLEVVDYTSHVDSSQGLGHYVILFEISGEASEEVLGECCNSLEKSFVDAGYTSSRKVNNIGPLELRVVRPGTFQKIFDHFIGMGASPTQLKTPRCVPPTSTKVMQILNDNVLNKYISTVFN</sequence>
<dbReference type="PANTHER" id="PTHR31901:SF5">
    <property type="entry name" value="JASMONOYL--L-AMINO ACID SYNTHETASE JAR1"/>
    <property type="match status" value="1"/>
</dbReference>
<dbReference type="InterPro" id="IPR004993">
    <property type="entry name" value="GH3"/>
</dbReference>
<dbReference type="GO" id="GO:0005737">
    <property type="term" value="C:cytoplasm"/>
    <property type="evidence" value="ECO:0007669"/>
    <property type="project" value="TreeGrafter"/>
</dbReference>
<dbReference type="Pfam" id="PF23571">
    <property type="entry name" value="GH3_M"/>
    <property type="match status" value="1"/>
</dbReference>
<dbReference type="Pfam" id="PF03321">
    <property type="entry name" value="GH3"/>
    <property type="match status" value="1"/>
</dbReference>
<evidence type="ECO:0000259" key="4">
    <source>
        <dbReference type="Pfam" id="PF23571"/>
    </source>
</evidence>
<name>A0A1J7GPH6_LUPAN</name>
<protein>
    <recommendedName>
        <fullName evidence="8">GH3 family protein</fullName>
    </recommendedName>
</protein>
<dbReference type="Proteomes" id="UP000188354">
    <property type="component" value="Chromosome LG11"/>
</dbReference>
<keyword evidence="2" id="KW-0436">Ligase</keyword>
<evidence type="ECO:0000313" key="7">
    <source>
        <dbReference type="Proteomes" id="UP000188354"/>
    </source>
</evidence>
<dbReference type="Pfam" id="PF23572">
    <property type="entry name" value="GH3_C"/>
    <property type="match status" value="1"/>
</dbReference>
<organism evidence="6 7">
    <name type="scientific">Lupinus angustifolius</name>
    <name type="common">Narrow-leaved blue lupine</name>
    <dbReference type="NCBI Taxonomy" id="3871"/>
    <lineage>
        <taxon>Eukaryota</taxon>
        <taxon>Viridiplantae</taxon>
        <taxon>Streptophyta</taxon>
        <taxon>Embryophyta</taxon>
        <taxon>Tracheophyta</taxon>
        <taxon>Spermatophyta</taxon>
        <taxon>Magnoliopsida</taxon>
        <taxon>eudicotyledons</taxon>
        <taxon>Gunneridae</taxon>
        <taxon>Pentapetalae</taxon>
        <taxon>rosids</taxon>
        <taxon>fabids</taxon>
        <taxon>Fabales</taxon>
        <taxon>Fabaceae</taxon>
        <taxon>Papilionoideae</taxon>
        <taxon>50 kb inversion clade</taxon>
        <taxon>genistoids sensu lato</taxon>
        <taxon>core genistoids</taxon>
        <taxon>Genisteae</taxon>
        <taxon>Lupinus</taxon>
    </lineage>
</organism>
<dbReference type="OMA" id="SEGWIGI"/>
<keyword evidence="3" id="KW-0175">Coiled coil</keyword>
<dbReference type="PANTHER" id="PTHR31901">
    <property type="entry name" value="GH3 DOMAIN-CONTAINING PROTEIN"/>
    <property type="match status" value="1"/>
</dbReference>
<keyword evidence="7" id="KW-1185">Reference proteome</keyword>
<evidence type="ECO:0008006" key="8">
    <source>
        <dbReference type="Google" id="ProtNLM"/>
    </source>
</evidence>
<dbReference type="AlphaFoldDB" id="A0A1J7GPH6"/>
<feature type="domain" description="GH3 middle" evidence="4">
    <location>
        <begin position="348"/>
        <end position="422"/>
    </location>
</feature>
<gene>
    <name evidence="6" type="ORF">TanjilG_11218</name>
</gene>
<dbReference type="GO" id="GO:0016881">
    <property type="term" value="F:acid-amino acid ligase activity"/>
    <property type="evidence" value="ECO:0007669"/>
    <property type="project" value="TreeGrafter"/>
</dbReference>
<feature type="coiled-coil region" evidence="3">
    <location>
        <begin position="2"/>
        <end position="29"/>
    </location>
</feature>
<dbReference type="Gramene" id="OIW02324">
    <property type="protein sequence ID" value="OIW02324"/>
    <property type="gene ID" value="TanjilG_11218"/>
</dbReference>
<proteinExistence type="inferred from homology"/>
<comment type="similarity">
    <text evidence="1">Belongs to the IAA-amido conjugating enzyme family.</text>
</comment>
<reference evidence="6 7" key="1">
    <citation type="journal article" date="2017" name="Plant Biotechnol. J.">
        <title>A comprehensive draft genome sequence for lupin (Lupinus angustifolius), an emerging health food: insights into plant-microbe interactions and legume evolution.</title>
        <authorList>
            <person name="Hane J.K."/>
            <person name="Ming Y."/>
            <person name="Kamphuis L.G."/>
            <person name="Nelson M.N."/>
            <person name="Garg G."/>
            <person name="Atkins C.A."/>
            <person name="Bayer P.E."/>
            <person name="Bravo A."/>
            <person name="Bringans S."/>
            <person name="Cannon S."/>
            <person name="Edwards D."/>
            <person name="Foley R."/>
            <person name="Gao L.L."/>
            <person name="Harrison M.J."/>
            <person name="Huang W."/>
            <person name="Hurgobin B."/>
            <person name="Li S."/>
            <person name="Liu C.W."/>
            <person name="McGrath A."/>
            <person name="Morahan G."/>
            <person name="Murray J."/>
            <person name="Weller J."/>
            <person name="Jian J."/>
            <person name="Singh K.B."/>
        </authorList>
    </citation>
    <scope>NUCLEOTIDE SEQUENCE [LARGE SCALE GENOMIC DNA]</scope>
    <source>
        <strain evidence="7">cv. Tanjil</strain>
        <tissue evidence="6">Whole plant</tissue>
    </source>
</reference>
<evidence type="ECO:0000259" key="5">
    <source>
        <dbReference type="Pfam" id="PF23572"/>
    </source>
</evidence>